<accession>A0A0L0BZN8</accession>
<keyword evidence="3" id="KW-1185">Reference proteome</keyword>
<evidence type="ECO:0000313" key="3">
    <source>
        <dbReference type="Proteomes" id="UP000037069"/>
    </source>
</evidence>
<gene>
    <name evidence="2" type="ORF">FF38_02145</name>
</gene>
<proteinExistence type="predicted"/>
<protein>
    <submittedName>
        <fullName evidence="2">Uncharacterized protein</fullName>
    </submittedName>
</protein>
<sequence length="61" mass="6446">MNLIEVLFCVVLVLAILTGNGKADLMNSITDSMGEETDRVPGAAKQIVGSVPSLYQHAEAD</sequence>
<reference evidence="2 3" key="1">
    <citation type="journal article" date="2015" name="Nat. Commun.">
        <title>Lucilia cuprina genome unlocks parasitic fly biology to underpin future interventions.</title>
        <authorList>
            <person name="Anstead C.A."/>
            <person name="Korhonen P.K."/>
            <person name="Young N.D."/>
            <person name="Hall R.S."/>
            <person name="Jex A.R."/>
            <person name="Murali S.C."/>
            <person name="Hughes D.S."/>
            <person name="Lee S.F."/>
            <person name="Perry T."/>
            <person name="Stroehlein A.J."/>
            <person name="Ansell B.R."/>
            <person name="Breugelmans B."/>
            <person name="Hofmann A."/>
            <person name="Qu J."/>
            <person name="Dugan S."/>
            <person name="Lee S.L."/>
            <person name="Chao H."/>
            <person name="Dinh H."/>
            <person name="Han Y."/>
            <person name="Doddapaneni H.V."/>
            <person name="Worley K.C."/>
            <person name="Muzny D.M."/>
            <person name="Ioannidis P."/>
            <person name="Waterhouse R.M."/>
            <person name="Zdobnov E.M."/>
            <person name="James P.J."/>
            <person name="Bagnall N.H."/>
            <person name="Kotze A.C."/>
            <person name="Gibbs R.A."/>
            <person name="Richards S."/>
            <person name="Batterham P."/>
            <person name="Gasser R.B."/>
        </authorList>
    </citation>
    <scope>NUCLEOTIDE SEQUENCE [LARGE SCALE GENOMIC DNA]</scope>
    <source>
        <strain evidence="2 3">LS</strain>
        <tissue evidence="2">Full body</tissue>
    </source>
</reference>
<evidence type="ECO:0000313" key="2">
    <source>
        <dbReference type="EMBL" id="KNC25451.1"/>
    </source>
</evidence>
<keyword evidence="1" id="KW-0732">Signal</keyword>
<evidence type="ECO:0000256" key="1">
    <source>
        <dbReference type="SAM" id="SignalP"/>
    </source>
</evidence>
<feature type="chain" id="PRO_5005535626" evidence="1">
    <location>
        <begin position="24"/>
        <end position="61"/>
    </location>
</feature>
<dbReference type="Proteomes" id="UP000037069">
    <property type="component" value="Unassembled WGS sequence"/>
</dbReference>
<name>A0A0L0BZN8_LUCCU</name>
<dbReference type="EMBL" id="JRES01001112">
    <property type="protein sequence ID" value="KNC25451.1"/>
    <property type="molecule type" value="Genomic_DNA"/>
</dbReference>
<feature type="signal peptide" evidence="1">
    <location>
        <begin position="1"/>
        <end position="23"/>
    </location>
</feature>
<dbReference type="AlphaFoldDB" id="A0A0L0BZN8"/>
<organism evidence="2 3">
    <name type="scientific">Lucilia cuprina</name>
    <name type="common">Green bottle fly</name>
    <name type="synonym">Australian sheep blowfly</name>
    <dbReference type="NCBI Taxonomy" id="7375"/>
    <lineage>
        <taxon>Eukaryota</taxon>
        <taxon>Metazoa</taxon>
        <taxon>Ecdysozoa</taxon>
        <taxon>Arthropoda</taxon>
        <taxon>Hexapoda</taxon>
        <taxon>Insecta</taxon>
        <taxon>Pterygota</taxon>
        <taxon>Neoptera</taxon>
        <taxon>Endopterygota</taxon>
        <taxon>Diptera</taxon>
        <taxon>Brachycera</taxon>
        <taxon>Muscomorpha</taxon>
        <taxon>Oestroidea</taxon>
        <taxon>Calliphoridae</taxon>
        <taxon>Luciliinae</taxon>
        <taxon>Lucilia</taxon>
    </lineage>
</organism>
<comment type="caution">
    <text evidence="2">The sequence shown here is derived from an EMBL/GenBank/DDBJ whole genome shotgun (WGS) entry which is preliminary data.</text>
</comment>